<dbReference type="Gene3D" id="3.30.230.10">
    <property type="match status" value="1"/>
</dbReference>
<dbReference type="UniPathway" id="UPA00056">
    <property type="reaction ID" value="UER00094"/>
</dbReference>
<keyword evidence="6 10" id="KW-0418">Kinase</keyword>
<accession>A0A0M7AG96</accession>
<evidence type="ECO:0000256" key="7">
    <source>
        <dbReference type="ARBA" id="ARBA00022840"/>
    </source>
</evidence>
<evidence type="ECO:0000256" key="6">
    <source>
        <dbReference type="ARBA" id="ARBA00022777"/>
    </source>
</evidence>
<comment type="catalytic activity">
    <reaction evidence="10">
        <text>4-CDP-2-C-methyl-D-erythritol + ATP = 4-CDP-2-C-methyl-D-erythritol 2-phosphate + ADP + H(+)</text>
        <dbReference type="Rhea" id="RHEA:18437"/>
        <dbReference type="ChEBI" id="CHEBI:15378"/>
        <dbReference type="ChEBI" id="CHEBI:30616"/>
        <dbReference type="ChEBI" id="CHEBI:57823"/>
        <dbReference type="ChEBI" id="CHEBI:57919"/>
        <dbReference type="ChEBI" id="CHEBI:456216"/>
        <dbReference type="EC" id="2.7.1.148"/>
    </reaction>
</comment>
<dbReference type="GO" id="GO:0050515">
    <property type="term" value="F:4-(cytidine 5'-diphospho)-2-C-methyl-D-erythritol kinase activity"/>
    <property type="evidence" value="ECO:0007669"/>
    <property type="project" value="UniProtKB-UniRule"/>
</dbReference>
<keyword evidence="8 10" id="KW-0414">Isoprene biosynthesis</keyword>
<dbReference type="SUPFAM" id="SSF55060">
    <property type="entry name" value="GHMP Kinase, C-terminal domain"/>
    <property type="match status" value="1"/>
</dbReference>
<dbReference type="PANTHER" id="PTHR43527:SF2">
    <property type="entry name" value="4-DIPHOSPHOCYTIDYL-2-C-METHYL-D-ERYTHRITOL KINASE, CHLOROPLASTIC"/>
    <property type="match status" value="1"/>
</dbReference>
<evidence type="ECO:0000256" key="1">
    <source>
        <dbReference type="ARBA" id="ARBA00009684"/>
    </source>
</evidence>
<evidence type="ECO:0000259" key="12">
    <source>
        <dbReference type="Pfam" id="PF08544"/>
    </source>
</evidence>
<evidence type="ECO:0000256" key="8">
    <source>
        <dbReference type="ARBA" id="ARBA00023229"/>
    </source>
</evidence>
<dbReference type="AlphaFoldDB" id="A0A0M7AG96"/>
<dbReference type="EMBL" id="CXWC01000001">
    <property type="protein sequence ID" value="CTQ64193.1"/>
    <property type="molecule type" value="Genomic_DNA"/>
</dbReference>
<feature type="active site" evidence="10">
    <location>
        <position position="162"/>
    </location>
</feature>
<evidence type="ECO:0000256" key="5">
    <source>
        <dbReference type="ARBA" id="ARBA00022741"/>
    </source>
</evidence>
<dbReference type="STRING" id="311410.LA5095_02924"/>
<comment type="function">
    <text evidence="10">Catalyzes the phosphorylation of the position 2 hydroxy group of 4-diphosphocytidyl-2C-methyl-D-erythritol.</text>
</comment>
<organism evidence="13 14">
    <name type="scientific">Roseibium album</name>
    <dbReference type="NCBI Taxonomy" id="311410"/>
    <lineage>
        <taxon>Bacteria</taxon>
        <taxon>Pseudomonadati</taxon>
        <taxon>Pseudomonadota</taxon>
        <taxon>Alphaproteobacteria</taxon>
        <taxon>Hyphomicrobiales</taxon>
        <taxon>Stappiaceae</taxon>
        <taxon>Roseibium</taxon>
    </lineage>
</organism>
<name>A0A0M7AG96_9HYPH</name>
<dbReference type="NCBIfam" id="TIGR00154">
    <property type="entry name" value="ispE"/>
    <property type="match status" value="1"/>
</dbReference>
<dbReference type="NCBIfam" id="NF011202">
    <property type="entry name" value="PRK14608.1"/>
    <property type="match status" value="1"/>
</dbReference>
<keyword evidence="14" id="KW-1185">Reference proteome</keyword>
<evidence type="ECO:0000256" key="10">
    <source>
        <dbReference type="HAMAP-Rule" id="MF_00061"/>
    </source>
</evidence>
<dbReference type="Pfam" id="PF08544">
    <property type="entry name" value="GHMP_kinases_C"/>
    <property type="match status" value="1"/>
</dbReference>
<dbReference type="GO" id="GO:0019288">
    <property type="term" value="P:isopentenyl diphosphate biosynthetic process, methylerythritol 4-phosphate pathway"/>
    <property type="evidence" value="ECO:0007669"/>
    <property type="project" value="UniProtKB-UniRule"/>
</dbReference>
<evidence type="ECO:0000256" key="3">
    <source>
        <dbReference type="ARBA" id="ARBA00017473"/>
    </source>
</evidence>
<feature type="domain" description="GHMP kinase N-terminal" evidence="11">
    <location>
        <begin position="91"/>
        <end position="167"/>
    </location>
</feature>
<dbReference type="InterPro" id="IPR020568">
    <property type="entry name" value="Ribosomal_Su5_D2-typ_SF"/>
</dbReference>
<dbReference type="PANTHER" id="PTHR43527">
    <property type="entry name" value="4-DIPHOSPHOCYTIDYL-2-C-METHYL-D-ERYTHRITOL KINASE, CHLOROPLASTIC"/>
    <property type="match status" value="1"/>
</dbReference>
<dbReference type="InterPro" id="IPR006204">
    <property type="entry name" value="GHMP_kinase_N_dom"/>
</dbReference>
<evidence type="ECO:0000256" key="9">
    <source>
        <dbReference type="ARBA" id="ARBA00032554"/>
    </source>
</evidence>
<comment type="similarity">
    <text evidence="1 10">Belongs to the GHMP kinase family. IspE subfamily.</text>
</comment>
<evidence type="ECO:0000313" key="13">
    <source>
        <dbReference type="EMBL" id="CTQ64193.1"/>
    </source>
</evidence>
<dbReference type="HAMAP" id="MF_00061">
    <property type="entry name" value="IspE"/>
    <property type="match status" value="1"/>
</dbReference>
<dbReference type="InterPro" id="IPR036554">
    <property type="entry name" value="GHMP_kinase_C_sf"/>
</dbReference>
<dbReference type="InterPro" id="IPR014721">
    <property type="entry name" value="Ribsml_uS5_D2-typ_fold_subgr"/>
</dbReference>
<dbReference type="Proteomes" id="UP000049983">
    <property type="component" value="Unassembled WGS sequence"/>
</dbReference>
<evidence type="ECO:0000259" key="11">
    <source>
        <dbReference type="Pfam" id="PF00288"/>
    </source>
</evidence>
<dbReference type="Pfam" id="PF00288">
    <property type="entry name" value="GHMP_kinases_N"/>
    <property type="match status" value="1"/>
</dbReference>
<protein>
    <recommendedName>
        <fullName evidence="3 10">4-diphosphocytidyl-2-C-methyl-D-erythritol kinase</fullName>
        <shortName evidence="10">CMK</shortName>
        <ecNumber evidence="2 10">2.7.1.148</ecNumber>
    </recommendedName>
    <alternativeName>
        <fullName evidence="9 10">4-(cytidine-5'-diphospho)-2-C-methyl-D-erythritol kinase</fullName>
    </alternativeName>
</protein>
<feature type="binding site" evidence="10">
    <location>
        <begin position="120"/>
        <end position="130"/>
    </location>
    <ligand>
        <name>ATP</name>
        <dbReference type="ChEBI" id="CHEBI:30616"/>
    </ligand>
</feature>
<dbReference type="InterPro" id="IPR013750">
    <property type="entry name" value="GHMP_kinase_C_dom"/>
</dbReference>
<feature type="active site" evidence="10">
    <location>
        <position position="33"/>
    </location>
</feature>
<dbReference type="EC" id="2.7.1.148" evidence="2 10"/>
<feature type="domain" description="GHMP kinase C-terminal" evidence="12">
    <location>
        <begin position="238"/>
        <end position="298"/>
    </location>
</feature>
<sequence length="309" mass="33346">MRQKPKVTRTAAERNTQVTHTSVERRVELARAKVNLTLHVTGQRPDGYHLLDSLVAFPQIGDRLCAEPADRLELIINGPFARNLDGPAEENLIVKAVAAFAKSSGIPAPKLRIDLTKRLPVASGIGGGSSNAATMLRLLEDITGQYLAEDTLHELALSLGADVPVCLNQEPQIMTGIGDVIRQGPQLPKCGIVLVNPKVEVSTPDVFRSMARRDNPAMPLMPEVFESPDHLASYLATCRNDLQEPAISLCPEIDSTLSALEGSDHIKLARMSGSGATCFGLCEQEEALEVERALRASFGNWWIAAGALT</sequence>
<comment type="pathway">
    <text evidence="10">Isoprenoid biosynthesis; isopentenyl diphosphate biosynthesis via DXP pathway; isopentenyl diphosphate from 1-deoxy-D-xylulose 5-phosphate: step 3/6.</text>
</comment>
<evidence type="ECO:0000313" key="14">
    <source>
        <dbReference type="Proteomes" id="UP000049983"/>
    </source>
</evidence>
<dbReference type="OrthoDB" id="9809438at2"/>
<dbReference type="GO" id="GO:0016114">
    <property type="term" value="P:terpenoid biosynthetic process"/>
    <property type="evidence" value="ECO:0007669"/>
    <property type="project" value="UniProtKB-UniRule"/>
</dbReference>
<keyword evidence="4 10" id="KW-0808">Transferase</keyword>
<dbReference type="SUPFAM" id="SSF54211">
    <property type="entry name" value="Ribosomal protein S5 domain 2-like"/>
    <property type="match status" value="1"/>
</dbReference>
<reference evidence="14" key="1">
    <citation type="submission" date="2015-07" db="EMBL/GenBank/DDBJ databases">
        <authorList>
            <person name="Rodrigo-Torres Lidia"/>
            <person name="Arahal R.David."/>
        </authorList>
    </citation>
    <scope>NUCLEOTIDE SEQUENCE [LARGE SCALE GENOMIC DNA]</scope>
    <source>
        <strain evidence="14">CECT 5096</strain>
    </source>
</reference>
<proteinExistence type="inferred from homology"/>
<dbReference type="Gene3D" id="3.30.70.890">
    <property type="entry name" value="GHMP kinase, C-terminal domain"/>
    <property type="match status" value="1"/>
</dbReference>
<evidence type="ECO:0000256" key="2">
    <source>
        <dbReference type="ARBA" id="ARBA00012052"/>
    </source>
</evidence>
<dbReference type="InterPro" id="IPR004424">
    <property type="entry name" value="IspE"/>
</dbReference>
<gene>
    <name evidence="10 13" type="primary">ispE</name>
    <name evidence="13" type="ORF">LA5096_00293</name>
</gene>
<dbReference type="PIRSF" id="PIRSF010376">
    <property type="entry name" value="IspE"/>
    <property type="match status" value="1"/>
</dbReference>
<keyword evidence="5 10" id="KW-0547">Nucleotide-binding</keyword>
<evidence type="ECO:0000256" key="4">
    <source>
        <dbReference type="ARBA" id="ARBA00022679"/>
    </source>
</evidence>
<dbReference type="GO" id="GO:0005524">
    <property type="term" value="F:ATP binding"/>
    <property type="evidence" value="ECO:0007669"/>
    <property type="project" value="UniProtKB-UniRule"/>
</dbReference>
<keyword evidence="7 10" id="KW-0067">ATP-binding</keyword>